<dbReference type="STRING" id="1684307.A0A316UF11"/>
<dbReference type="GeneID" id="37013092"/>
<gene>
    <name evidence="7" type="ORF">BCV69DRAFT_279741</name>
</gene>
<proteinExistence type="inferred from homology"/>
<dbReference type="EMBL" id="KZ819321">
    <property type="protein sequence ID" value="PWN23829.1"/>
    <property type="molecule type" value="Genomic_DNA"/>
</dbReference>
<dbReference type="GO" id="GO:0030150">
    <property type="term" value="P:protein import into mitochondrial matrix"/>
    <property type="evidence" value="ECO:0007669"/>
    <property type="project" value="TreeGrafter"/>
</dbReference>
<evidence type="ECO:0000313" key="7">
    <source>
        <dbReference type="EMBL" id="PWN23829.1"/>
    </source>
</evidence>
<evidence type="ECO:0000256" key="6">
    <source>
        <dbReference type="SAM" id="Phobius"/>
    </source>
</evidence>
<reference evidence="7 8" key="1">
    <citation type="journal article" date="2018" name="Mol. Biol. Evol.">
        <title>Broad Genomic Sampling Reveals a Smut Pathogenic Ancestry of the Fungal Clade Ustilaginomycotina.</title>
        <authorList>
            <person name="Kijpornyongpan T."/>
            <person name="Mondo S.J."/>
            <person name="Barry K."/>
            <person name="Sandor L."/>
            <person name="Lee J."/>
            <person name="Lipzen A."/>
            <person name="Pangilinan J."/>
            <person name="LaButti K."/>
            <person name="Hainaut M."/>
            <person name="Henrissat B."/>
            <person name="Grigoriev I.V."/>
            <person name="Spatafora J.W."/>
            <person name="Aime M.C."/>
        </authorList>
    </citation>
    <scope>NUCLEOTIDE SEQUENCE [LARGE SCALE GENOMIC DNA]</scope>
    <source>
        <strain evidence="7 8">MCA 4718</strain>
    </source>
</reference>
<comment type="similarity">
    <text evidence="2">Belongs to the MGR2 family.</text>
</comment>
<keyword evidence="3 6" id="KW-0812">Transmembrane</keyword>
<dbReference type="SMART" id="SM01378">
    <property type="entry name" value="Romo1"/>
    <property type="match status" value="1"/>
</dbReference>
<dbReference type="GO" id="GO:0045039">
    <property type="term" value="P:protein insertion into mitochondrial inner membrane"/>
    <property type="evidence" value="ECO:0007669"/>
    <property type="project" value="TreeGrafter"/>
</dbReference>
<feature type="transmembrane region" description="Helical" evidence="6">
    <location>
        <begin position="65"/>
        <end position="87"/>
    </location>
</feature>
<dbReference type="RefSeq" id="XP_025350989.1">
    <property type="nucleotide sequence ID" value="XM_025491358.1"/>
</dbReference>
<dbReference type="AlphaFoldDB" id="A0A316UF11"/>
<evidence type="ECO:0000256" key="3">
    <source>
        <dbReference type="ARBA" id="ARBA00022692"/>
    </source>
</evidence>
<protein>
    <submittedName>
        <fullName evidence="7">Uncharacterized protein</fullName>
    </submittedName>
</protein>
<organism evidence="7 8">
    <name type="scientific">Pseudomicrostroma glucosiphilum</name>
    <dbReference type="NCBI Taxonomy" id="1684307"/>
    <lineage>
        <taxon>Eukaryota</taxon>
        <taxon>Fungi</taxon>
        <taxon>Dikarya</taxon>
        <taxon>Basidiomycota</taxon>
        <taxon>Ustilaginomycotina</taxon>
        <taxon>Exobasidiomycetes</taxon>
        <taxon>Microstromatales</taxon>
        <taxon>Microstromatales incertae sedis</taxon>
        <taxon>Pseudomicrostroma</taxon>
    </lineage>
</organism>
<keyword evidence="4 6" id="KW-1133">Transmembrane helix</keyword>
<evidence type="ECO:0000313" key="8">
    <source>
        <dbReference type="Proteomes" id="UP000245942"/>
    </source>
</evidence>
<evidence type="ECO:0000256" key="1">
    <source>
        <dbReference type="ARBA" id="ARBA00004370"/>
    </source>
</evidence>
<dbReference type="Proteomes" id="UP000245942">
    <property type="component" value="Unassembled WGS sequence"/>
</dbReference>
<evidence type="ECO:0000256" key="4">
    <source>
        <dbReference type="ARBA" id="ARBA00022989"/>
    </source>
</evidence>
<evidence type="ECO:0000256" key="5">
    <source>
        <dbReference type="ARBA" id="ARBA00023136"/>
    </source>
</evidence>
<sequence length="122" mass="12958">MPAMPPMQVHQAPGQGQMIPQAPSVWQKLQMGAMMGAGVGLSIGFIGGAFQILRAGPGPKGALATMSQFMGTSAATFAFFLSIGSVIRSDASLSPVEEARWRQAYQQGSLRVLADQRRQTLH</sequence>
<dbReference type="InterPro" id="IPR018450">
    <property type="entry name" value="Romo1/Mgr2"/>
</dbReference>
<dbReference type="GO" id="GO:0005744">
    <property type="term" value="C:TIM23 mitochondrial import inner membrane translocase complex"/>
    <property type="evidence" value="ECO:0007669"/>
    <property type="project" value="TreeGrafter"/>
</dbReference>
<feature type="transmembrane region" description="Helical" evidence="6">
    <location>
        <begin position="33"/>
        <end position="53"/>
    </location>
</feature>
<accession>A0A316UF11</accession>
<evidence type="ECO:0000256" key="2">
    <source>
        <dbReference type="ARBA" id="ARBA00007839"/>
    </source>
</evidence>
<keyword evidence="5 6" id="KW-0472">Membrane</keyword>
<dbReference type="Pfam" id="PF10247">
    <property type="entry name" value="Romo1"/>
    <property type="match status" value="1"/>
</dbReference>
<dbReference type="PANTHER" id="PTHR28525:SF1">
    <property type="entry name" value="REACTIVE OXYGEN SPECIES MODULATOR 1"/>
    <property type="match status" value="1"/>
</dbReference>
<dbReference type="PANTHER" id="PTHR28525">
    <property type="entry name" value="REACTIVE OXYGEN SPECIES MODULATOR 1"/>
    <property type="match status" value="1"/>
</dbReference>
<dbReference type="OrthoDB" id="5409308at2759"/>
<comment type="subcellular location">
    <subcellularLocation>
        <location evidence="1">Membrane</location>
    </subcellularLocation>
</comment>
<keyword evidence="8" id="KW-1185">Reference proteome</keyword>
<name>A0A316UF11_9BASI</name>